<dbReference type="InterPro" id="IPR036423">
    <property type="entry name" value="SOD-like_Cu/Zn_dom_sf"/>
</dbReference>
<gene>
    <name evidence="2" type="ORF">NPIL_502961</name>
</gene>
<dbReference type="Gene3D" id="2.60.40.200">
    <property type="entry name" value="Superoxide dismutase, copper/zinc binding domain"/>
    <property type="match status" value="1"/>
</dbReference>
<accession>A0A8X6QQN9</accession>
<keyword evidence="3" id="KW-1185">Reference proteome</keyword>
<dbReference type="PRINTS" id="PR00068">
    <property type="entry name" value="CUZNDISMTASE"/>
</dbReference>
<organism evidence="2 3">
    <name type="scientific">Nephila pilipes</name>
    <name type="common">Giant wood spider</name>
    <name type="synonym">Nephila maculata</name>
    <dbReference type="NCBI Taxonomy" id="299642"/>
    <lineage>
        <taxon>Eukaryota</taxon>
        <taxon>Metazoa</taxon>
        <taxon>Ecdysozoa</taxon>
        <taxon>Arthropoda</taxon>
        <taxon>Chelicerata</taxon>
        <taxon>Arachnida</taxon>
        <taxon>Araneae</taxon>
        <taxon>Araneomorphae</taxon>
        <taxon>Entelegynae</taxon>
        <taxon>Araneoidea</taxon>
        <taxon>Nephilidae</taxon>
        <taxon>Nephila</taxon>
    </lineage>
</organism>
<feature type="non-terminal residue" evidence="2">
    <location>
        <position position="1"/>
    </location>
</feature>
<reference evidence="2" key="1">
    <citation type="submission" date="2020-08" db="EMBL/GenBank/DDBJ databases">
        <title>Multicomponent nature underlies the extraordinary mechanical properties of spider dragline silk.</title>
        <authorList>
            <person name="Kono N."/>
            <person name="Nakamura H."/>
            <person name="Mori M."/>
            <person name="Yoshida Y."/>
            <person name="Ohtoshi R."/>
            <person name="Malay A.D."/>
            <person name="Moran D.A.P."/>
            <person name="Tomita M."/>
            <person name="Numata K."/>
            <person name="Arakawa K."/>
        </authorList>
    </citation>
    <scope>NUCLEOTIDE SEQUENCE</scope>
</reference>
<dbReference type="AlphaFoldDB" id="A0A8X6QQN9"/>
<dbReference type="InterPro" id="IPR001424">
    <property type="entry name" value="SOD_Cu_Zn_dom"/>
</dbReference>
<dbReference type="GO" id="GO:0046872">
    <property type="term" value="F:metal ion binding"/>
    <property type="evidence" value="ECO:0007669"/>
    <property type="project" value="InterPro"/>
</dbReference>
<sequence length="40" mass="4146">SHLGDLGNIKAGKKGVASVNIVDKHLSLYGDLSIIGRSIV</sequence>
<evidence type="ECO:0000313" key="2">
    <source>
        <dbReference type="EMBL" id="GFU37769.1"/>
    </source>
</evidence>
<feature type="non-terminal residue" evidence="2">
    <location>
        <position position="40"/>
    </location>
</feature>
<evidence type="ECO:0000259" key="1">
    <source>
        <dbReference type="Pfam" id="PF00080"/>
    </source>
</evidence>
<dbReference type="OrthoDB" id="2015551at2759"/>
<dbReference type="SUPFAM" id="SSF49329">
    <property type="entry name" value="Cu,Zn superoxide dismutase-like"/>
    <property type="match status" value="1"/>
</dbReference>
<name>A0A8X6QQN9_NEPPI</name>
<proteinExistence type="predicted"/>
<dbReference type="Proteomes" id="UP000887013">
    <property type="component" value="Unassembled WGS sequence"/>
</dbReference>
<dbReference type="GO" id="GO:0006801">
    <property type="term" value="P:superoxide metabolic process"/>
    <property type="evidence" value="ECO:0007669"/>
    <property type="project" value="InterPro"/>
</dbReference>
<evidence type="ECO:0000313" key="3">
    <source>
        <dbReference type="Proteomes" id="UP000887013"/>
    </source>
</evidence>
<dbReference type="EMBL" id="BMAW01131088">
    <property type="protein sequence ID" value="GFU37769.1"/>
    <property type="molecule type" value="Genomic_DNA"/>
</dbReference>
<feature type="domain" description="Superoxide dismutase copper/zinc binding" evidence="1">
    <location>
        <begin position="2"/>
        <end position="40"/>
    </location>
</feature>
<dbReference type="Pfam" id="PF00080">
    <property type="entry name" value="Sod_Cu"/>
    <property type="match status" value="1"/>
</dbReference>
<comment type="caution">
    <text evidence="2">The sequence shown here is derived from an EMBL/GenBank/DDBJ whole genome shotgun (WGS) entry which is preliminary data.</text>
</comment>
<protein>
    <recommendedName>
        <fullName evidence="1">Superoxide dismutase copper/zinc binding domain-containing protein</fullName>
    </recommendedName>
</protein>